<comment type="similarity">
    <text evidence="1">Belongs to the enoyl-CoA hydratase/isomerase family.</text>
</comment>
<dbReference type="NCBIfam" id="NF004796">
    <property type="entry name" value="PRK06144.1"/>
    <property type="match status" value="1"/>
</dbReference>
<evidence type="ECO:0000313" key="3">
    <source>
        <dbReference type="Proteomes" id="UP000198994"/>
    </source>
</evidence>
<evidence type="ECO:0000256" key="1">
    <source>
        <dbReference type="ARBA" id="ARBA00005254"/>
    </source>
</evidence>
<organism evidence="2 3">
    <name type="scientific">Salipiger thiooxidans</name>
    <dbReference type="NCBI Taxonomy" id="282683"/>
    <lineage>
        <taxon>Bacteria</taxon>
        <taxon>Pseudomonadati</taxon>
        <taxon>Pseudomonadota</taxon>
        <taxon>Alphaproteobacteria</taxon>
        <taxon>Rhodobacterales</taxon>
        <taxon>Roseobacteraceae</taxon>
        <taxon>Salipiger</taxon>
    </lineage>
</organism>
<dbReference type="EMBL" id="FNAV01000014">
    <property type="protein sequence ID" value="SDF18936.1"/>
    <property type="molecule type" value="Genomic_DNA"/>
</dbReference>
<dbReference type="PANTHER" id="PTHR42964">
    <property type="entry name" value="ENOYL-COA HYDRATASE"/>
    <property type="match status" value="1"/>
</dbReference>
<sequence length="261" mass="27973">MADTLHSRGDVRLAVEAGVATVTFDRPEARNAMTFEMYRQLGEICDTLEAQPDLRAIVFRGRGAAFVAGTDISEFTAFERGEDGVTYEKRIDAAIRRVEALPATTLAVVDGPAMGGGLVITAACDLRIVTPEARFGVPIARTVGNCLSQANVARLVRAFGEGPAKQMLLLSLALDGETVHRLGFATACVPADALEDEVARTVDRLCKAAPLTIGACREMFRNLVGDVPDDAATIARIYGSRDFREGVEAFLGKRKPVWSGT</sequence>
<dbReference type="CDD" id="cd06558">
    <property type="entry name" value="crotonase-like"/>
    <property type="match status" value="1"/>
</dbReference>
<dbReference type="Gene3D" id="3.90.226.10">
    <property type="entry name" value="2-enoyl-CoA Hydratase, Chain A, domain 1"/>
    <property type="match status" value="1"/>
</dbReference>
<dbReference type="Pfam" id="PF00378">
    <property type="entry name" value="ECH_1"/>
    <property type="match status" value="1"/>
</dbReference>
<dbReference type="GO" id="GO:0003824">
    <property type="term" value="F:catalytic activity"/>
    <property type="evidence" value="ECO:0007669"/>
    <property type="project" value="UniProtKB-ARBA"/>
</dbReference>
<reference evidence="3" key="1">
    <citation type="submission" date="2016-10" db="EMBL/GenBank/DDBJ databases">
        <authorList>
            <person name="Varghese N."/>
            <person name="Submissions S."/>
        </authorList>
    </citation>
    <scope>NUCLEOTIDE SEQUENCE [LARGE SCALE GENOMIC DNA]</scope>
    <source>
        <strain evidence="3">DSM 10146</strain>
    </source>
</reference>
<dbReference type="AlphaFoldDB" id="A0A1G7J232"/>
<dbReference type="PANTHER" id="PTHR42964:SF1">
    <property type="entry name" value="POLYKETIDE BIOSYNTHESIS ENOYL-COA HYDRATASE PKSH-RELATED"/>
    <property type="match status" value="1"/>
</dbReference>
<dbReference type="InterPro" id="IPR029045">
    <property type="entry name" value="ClpP/crotonase-like_dom_sf"/>
</dbReference>
<keyword evidence="3" id="KW-1185">Reference proteome</keyword>
<protein>
    <submittedName>
        <fullName evidence="2">Enoyl-CoA hydratase/carnithine racemase</fullName>
    </submittedName>
</protein>
<dbReference type="Proteomes" id="UP000198994">
    <property type="component" value="Unassembled WGS sequence"/>
</dbReference>
<dbReference type="STRING" id="282683.SAMN04488105_11449"/>
<dbReference type="InterPro" id="IPR001753">
    <property type="entry name" value="Enoyl-CoA_hydra/iso"/>
</dbReference>
<gene>
    <name evidence="2" type="ORF">SAMN04488105_11449</name>
</gene>
<dbReference type="SUPFAM" id="SSF52096">
    <property type="entry name" value="ClpP/crotonase"/>
    <property type="match status" value="1"/>
</dbReference>
<proteinExistence type="inferred from homology"/>
<dbReference type="OrthoDB" id="9795613at2"/>
<dbReference type="RefSeq" id="WP_089962404.1">
    <property type="nucleotide sequence ID" value="NZ_FNAV01000014.1"/>
</dbReference>
<name>A0A1G7J232_9RHOB</name>
<accession>A0A1G7J232</accession>
<evidence type="ECO:0000313" key="2">
    <source>
        <dbReference type="EMBL" id="SDF18936.1"/>
    </source>
</evidence>
<dbReference type="GO" id="GO:0008300">
    <property type="term" value="P:isoprenoid catabolic process"/>
    <property type="evidence" value="ECO:0007669"/>
    <property type="project" value="TreeGrafter"/>
</dbReference>
<dbReference type="InterPro" id="IPR051683">
    <property type="entry name" value="Enoyl-CoA_Hydratase/Isomerase"/>
</dbReference>